<dbReference type="AlphaFoldDB" id="A0A7Y9Z7G9"/>
<dbReference type="SUPFAM" id="SSF53756">
    <property type="entry name" value="UDP-Glycosyltransferase/glycogen phosphorylase"/>
    <property type="match status" value="1"/>
</dbReference>
<dbReference type="GO" id="GO:0016758">
    <property type="term" value="F:hexosyltransferase activity"/>
    <property type="evidence" value="ECO:0007669"/>
    <property type="project" value="TreeGrafter"/>
</dbReference>
<dbReference type="Pfam" id="PF13579">
    <property type="entry name" value="Glyco_trans_4_4"/>
    <property type="match status" value="1"/>
</dbReference>
<evidence type="ECO:0000256" key="2">
    <source>
        <dbReference type="ARBA" id="ARBA00022676"/>
    </source>
</evidence>
<dbReference type="PANTHER" id="PTHR45947:SF3">
    <property type="entry name" value="SULFOQUINOVOSYL TRANSFERASE SQD2"/>
    <property type="match status" value="1"/>
</dbReference>
<protein>
    <recommendedName>
        <fullName evidence="1">D-inositol 3-phosphate glycosyltransferase</fullName>
    </recommendedName>
</protein>
<proteinExistence type="predicted"/>
<evidence type="ECO:0000313" key="6">
    <source>
        <dbReference type="Proteomes" id="UP000547973"/>
    </source>
</evidence>
<dbReference type="PANTHER" id="PTHR45947">
    <property type="entry name" value="SULFOQUINOVOSYL TRANSFERASE SQD2"/>
    <property type="match status" value="1"/>
</dbReference>
<feature type="domain" description="Glycosyltransferase subfamily 4-like N-terminal" evidence="4">
    <location>
        <begin position="24"/>
        <end position="197"/>
    </location>
</feature>
<keyword evidence="6" id="KW-1185">Reference proteome</keyword>
<keyword evidence="2" id="KW-0328">Glycosyltransferase</keyword>
<evidence type="ECO:0000259" key="4">
    <source>
        <dbReference type="Pfam" id="PF13579"/>
    </source>
</evidence>
<dbReference type="Pfam" id="PF13692">
    <property type="entry name" value="Glyco_trans_1_4"/>
    <property type="match status" value="1"/>
</dbReference>
<dbReference type="Proteomes" id="UP000547973">
    <property type="component" value="Unassembled WGS sequence"/>
</dbReference>
<dbReference type="InterPro" id="IPR028098">
    <property type="entry name" value="Glyco_trans_4-like_N"/>
</dbReference>
<dbReference type="GO" id="GO:1901137">
    <property type="term" value="P:carbohydrate derivative biosynthetic process"/>
    <property type="evidence" value="ECO:0007669"/>
    <property type="project" value="UniProtKB-ARBA"/>
</dbReference>
<evidence type="ECO:0000256" key="1">
    <source>
        <dbReference type="ARBA" id="ARBA00021292"/>
    </source>
</evidence>
<reference evidence="5 6" key="1">
    <citation type="submission" date="2020-07" db="EMBL/GenBank/DDBJ databases">
        <title>Sequencing the genomes of 1000 actinobacteria strains.</title>
        <authorList>
            <person name="Klenk H.-P."/>
        </authorList>
    </citation>
    <scope>NUCLEOTIDE SEQUENCE [LARGE SCALE GENOMIC DNA]</scope>
    <source>
        <strain evidence="5 6">DSM 19970</strain>
    </source>
</reference>
<sequence length="397" mass="41760">MTPNSSRPSLLILASTYPARVGDGTPSFVRDLAVGLAASFEPFVLIPAVPDGAAEEHGDGIRVRRFRFFFRRWEDLAAGAILENVRSRKSRMLQVPFFMAAQFFAVRRAVRSERPAVLHAYWIIPQGLVARWAAPRVPLVVTTLGGDLYALGDPVSRALKRSVLRHARAVTVMNADMRERAIALGASPNTTHVMPMGAQVAQFADAAAGRLSRAADGPVRLLAVGRLVEKKGFHLLLKALAQIDPATWHLTVVGDGPERHGLEEAAADLPVAFVGQLTREALTHADAEADVAVFPSVRAASGDQDGLPVALLEAMASGCAVVVSDLPGLDEAVEPGVSGLSVPSGDVTALRDALATIIGDAPLRASLGAGAALRAQSFDVATVADAYAGALEAAIRS</sequence>
<dbReference type="Gene3D" id="3.40.50.2000">
    <property type="entry name" value="Glycogen Phosphorylase B"/>
    <property type="match status" value="2"/>
</dbReference>
<comment type="caution">
    <text evidence="5">The sequence shown here is derived from an EMBL/GenBank/DDBJ whole genome shotgun (WGS) entry which is preliminary data.</text>
</comment>
<dbReference type="InterPro" id="IPR050194">
    <property type="entry name" value="Glycosyltransferase_grp1"/>
</dbReference>
<evidence type="ECO:0000313" key="5">
    <source>
        <dbReference type="EMBL" id="NYI40026.1"/>
    </source>
</evidence>
<dbReference type="EMBL" id="JACBZO010000001">
    <property type="protein sequence ID" value="NYI40026.1"/>
    <property type="molecule type" value="Genomic_DNA"/>
</dbReference>
<evidence type="ECO:0000256" key="3">
    <source>
        <dbReference type="ARBA" id="ARBA00022679"/>
    </source>
</evidence>
<dbReference type="RefSeq" id="WP_179397638.1">
    <property type="nucleotide sequence ID" value="NZ_BBRC01000008.1"/>
</dbReference>
<keyword evidence="3 5" id="KW-0808">Transferase</keyword>
<accession>A0A7Y9Z7G9</accession>
<gene>
    <name evidence="5" type="ORF">BKA03_000145</name>
</gene>
<name>A0A7Y9Z7G9_9MICO</name>
<organism evidence="5 6">
    <name type="scientific">Demequina lutea</name>
    <dbReference type="NCBI Taxonomy" id="431489"/>
    <lineage>
        <taxon>Bacteria</taxon>
        <taxon>Bacillati</taxon>
        <taxon>Actinomycetota</taxon>
        <taxon>Actinomycetes</taxon>
        <taxon>Micrococcales</taxon>
        <taxon>Demequinaceae</taxon>
        <taxon>Demequina</taxon>
    </lineage>
</organism>